<dbReference type="Gene3D" id="3.40.190.80">
    <property type="match status" value="1"/>
</dbReference>
<dbReference type="InterPro" id="IPR020583">
    <property type="entry name" value="Inositol_monoP_metal-BS"/>
</dbReference>
<sequence>MEPTAKLEELVREIAFSEVMPRFLNGQSERKADGSMLSEADLVSQAAFSERLPEIVDAPVLGEEMTYEQQLSLWRAHAQSGLWVVDPIDGTNNFVNGLPHFALSAALIRAGRAELGVVFDPCAGECFSAARGRGSHLNGVKLPLRRVKKRLHEALAGIDVKRLRSGRLVSSLNNFAPFGTLRCLGSSTLDWCYLAAGRFDIYMHGGQNLWDYAAGALIFEEAGGIYATLEGDDFWSGRHVFQRSVVAAGQEELFQKWLAWVRANQ</sequence>
<comment type="caution">
    <text evidence="5">The sequence shown here is derived from an EMBL/GenBank/DDBJ whole genome shotgun (WGS) entry which is preliminary data.</text>
</comment>
<keyword evidence="6" id="KW-1185">Reference proteome</keyword>
<dbReference type="PANTHER" id="PTHR20854">
    <property type="entry name" value="INOSITOL MONOPHOSPHATASE"/>
    <property type="match status" value="1"/>
</dbReference>
<dbReference type="CDD" id="cd01637">
    <property type="entry name" value="IMPase_like"/>
    <property type="match status" value="1"/>
</dbReference>
<evidence type="ECO:0000256" key="3">
    <source>
        <dbReference type="ARBA" id="ARBA00022801"/>
    </source>
</evidence>
<dbReference type="RefSeq" id="WP_238745434.1">
    <property type="nucleotide sequence ID" value="NZ_JAKOOW010000006.1"/>
</dbReference>
<comment type="similarity">
    <text evidence="1">Belongs to the inositol monophosphatase superfamily.</text>
</comment>
<dbReference type="PRINTS" id="PR00377">
    <property type="entry name" value="IMPHPHTASES"/>
</dbReference>
<name>A0ABS9NKE1_9NEIS</name>
<gene>
    <name evidence="5" type="ORF">MB824_01930</name>
</gene>
<protein>
    <submittedName>
        <fullName evidence="5">Inositol monophosphatase</fullName>
    </submittedName>
</protein>
<reference evidence="5 6" key="1">
    <citation type="submission" date="2022-02" db="EMBL/GenBank/DDBJ databases">
        <title>Genome sequence data of Kingella unionensis sp. nov. strain CICC 24913 (CCUG 75125).</title>
        <authorList>
            <person name="Xiao M."/>
        </authorList>
    </citation>
    <scope>NUCLEOTIDE SEQUENCE [LARGE SCALE GENOMIC DNA]</scope>
    <source>
        <strain evidence="5 6">CICC 24913</strain>
    </source>
</reference>
<dbReference type="PROSITE" id="PS00629">
    <property type="entry name" value="IMP_1"/>
    <property type="match status" value="1"/>
</dbReference>
<dbReference type="Pfam" id="PF00459">
    <property type="entry name" value="Inositol_P"/>
    <property type="match status" value="1"/>
</dbReference>
<dbReference type="PANTHER" id="PTHR20854:SF4">
    <property type="entry name" value="INOSITOL-1-MONOPHOSPHATASE-RELATED"/>
    <property type="match status" value="1"/>
</dbReference>
<evidence type="ECO:0000256" key="4">
    <source>
        <dbReference type="ARBA" id="ARBA00022842"/>
    </source>
</evidence>
<proteinExistence type="inferred from homology"/>
<dbReference type="Proteomes" id="UP001298424">
    <property type="component" value="Unassembled WGS sequence"/>
</dbReference>
<dbReference type="Gene3D" id="3.30.540.10">
    <property type="entry name" value="Fructose-1,6-Bisphosphatase, subunit A, domain 1"/>
    <property type="match status" value="1"/>
</dbReference>
<evidence type="ECO:0000256" key="2">
    <source>
        <dbReference type="ARBA" id="ARBA00022723"/>
    </source>
</evidence>
<accession>A0ABS9NKE1</accession>
<evidence type="ECO:0000256" key="1">
    <source>
        <dbReference type="ARBA" id="ARBA00009759"/>
    </source>
</evidence>
<dbReference type="InterPro" id="IPR000760">
    <property type="entry name" value="Inositol_monophosphatase-like"/>
</dbReference>
<keyword evidence="3" id="KW-0378">Hydrolase</keyword>
<keyword evidence="2" id="KW-0479">Metal-binding</keyword>
<dbReference type="EMBL" id="JAKOOW010000006">
    <property type="protein sequence ID" value="MCG6503259.1"/>
    <property type="molecule type" value="Genomic_DNA"/>
</dbReference>
<dbReference type="SUPFAM" id="SSF56655">
    <property type="entry name" value="Carbohydrate phosphatase"/>
    <property type="match status" value="1"/>
</dbReference>
<keyword evidence="4" id="KW-0460">Magnesium</keyword>
<evidence type="ECO:0000313" key="6">
    <source>
        <dbReference type="Proteomes" id="UP001298424"/>
    </source>
</evidence>
<organism evidence="5 6">
    <name type="scientific">Kingella pumchi</name>
    <dbReference type="NCBI Taxonomy" id="2779506"/>
    <lineage>
        <taxon>Bacteria</taxon>
        <taxon>Pseudomonadati</taxon>
        <taxon>Pseudomonadota</taxon>
        <taxon>Betaproteobacteria</taxon>
        <taxon>Neisseriales</taxon>
        <taxon>Neisseriaceae</taxon>
        <taxon>Kingella</taxon>
    </lineage>
</organism>
<evidence type="ECO:0000313" key="5">
    <source>
        <dbReference type="EMBL" id="MCG6503259.1"/>
    </source>
</evidence>